<dbReference type="AlphaFoldDB" id="A0A4Q7YGF2"/>
<proteinExistence type="predicted"/>
<name>A0A4Q7YGF2_9GAMM</name>
<evidence type="ECO:0000313" key="2">
    <source>
        <dbReference type="Proteomes" id="UP000292423"/>
    </source>
</evidence>
<comment type="caution">
    <text evidence="1">The sequence shown here is derived from an EMBL/GenBank/DDBJ whole genome shotgun (WGS) entry which is preliminary data.</text>
</comment>
<evidence type="ECO:0000313" key="1">
    <source>
        <dbReference type="EMBL" id="RZU35399.1"/>
    </source>
</evidence>
<dbReference type="Proteomes" id="UP000292423">
    <property type="component" value="Unassembled WGS sequence"/>
</dbReference>
<gene>
    <name evidence="1" type="ORF">EV700_3352</name>
</gene>
<reference evidence="1 2" key="1">
    <citation type="submission" date="2019-02" db="EMBL/GenBank/DDBJ databases">
        <title>Genomic Encyclopedia of Type Strains, Phase IV (KMG-IV): sequencing the most valuable type-strain genomes for metagenomic binning, comparative biology and taxonomic classification.</title>
        <authorList>
            <person name="Goeker M."/>
        </authorList>
    </citation>
    <scope>NUCLEOTIDE SEQUENCE [LARGE SCALE GENOMIC DNA]</scope>
    <source>
        <strain evidence="1 2">DSM 105135</strain>
    </source>
</reference>
<sequence>MSSFAVRAGRPEDNPALQHLFNVPQPSSGLMMTFERAPDYFASAAVMYRQPELMVVTRKQDEAVVAVYNLGRRGVYLNGKVEQLRYGADMRIAPEAQGGRVLLYINRSTKELLGREWYLSVILEDNQRSRSSFEGGRAGLPDYRHVGTIITHTLTGLRSPQSGGLPPVRAATERDIPAMNRLVARMAAHYQFLPDYDFNGLLTGDPFFQGLSIGDFLLVEEGGELRGLIGVWNQKAFKQTRVVRYSLGLALLRPFWNLWSALAGGIYLPAAGQAFDYLALHSPLTRPDDLTAFSALLQAAWELTRRRGSRAMTLTLADNDPRQPAVSRFRSLPMRAHQYTVAFDSAAQPVLDAGLIPFYESGRL</sequence>
<accession>A0A4Q7YGF2</accession>
<dbReference type="RefSeq" id="WP_130415945.1">
    <property type="nucleotide sequence ID" value="NZ_SHKX01000018.1"/>
</dbReference>
<keyword evidence="2" id="KW-1185">Reference proteome</keyword>
<protein>
    <recommendedName>
        <fullName evidence="3">N-acetyltransferase domain-containing protein</fullName>
    </recommendedName>
</protein>
<dbReference type="EMBL" id="SHKX01000018">
    <property type="protein sequence ID" value="RZU35399.1"/>
    <property type="molecule type" value="Genomic_DNA"/>
</dbReference>
<organism evidence="1 2">
    <name type="scientific">Fluviicoccus keumensis</name>
    <dbReference type="NCBI Taxonomy" id="1435465"/>
    <lineage>
        <taxon>Bacteria</taxon>
        <taxon>Pseudomonadati</taxon>
        <taxon>Pseudomonadota</taxon>
        <taxon>Gammaproteobacteria</taxon>
        <taxon>Moraxellales</taxon>
        <taxon>Moraxellaceae</taxon>
        <taxon>Fluviicoccus</taxon>
    </lineage>
</organism>
<dbReference type="OrthoDB" id="8984553at2"/>
<evidence type="ECO:0008006" key="3">
    <source>
        <dbReference type="Google" id="ProtNLM"/>
    </source>
</evidence>